<evidence type="ECO:0000256" key="1">
    <source>
        <dbReference type="SAM" id="Coils"/>
    </source>
</evidence>
<dbReference type="GO" id="GO:0016887">
    <property type="term" value="F:ATP hydrolysis activity"/>
    <property type="evidence" value="ECO:0007669"/>
    <property type="project" value="InterPro"/>
</dbReference>
<keyword evidence="1" id="KW-0175">Coiled coil</keyword>
<dbReference type="InterPro" id="IPR003959">
    <property type="entry name" value="ATPase_AAA_core"/>
</dbReference>
<keyword evidence="4" id="KW-1185">Reference proteome</keyword>
<dbReference type="GO" id="GO:0005524">
    <property type="term" value="F:ATP binding"/>
    <property type="evidence" value="ECO:0007669"/>
    <property type="project" value="InterPro"/>
</dbReference>
<gene>
    <name evidence="3" type="ORF">B7P33_13020</name>
</gene>
<organism evidence="3 4">
    <name type="scientific">Sediminicola luteus</name>
    <dbReference type="NCBI Taxonomy" id="319238"/>
    <lineage>
        <taxon>Bacteria</taxon>
        <taxon>Pseudomonadati</taxon>
        <taxon>Bacteroidota</taxon>
        <taxon>Flavobacteriia</taxon>
        <taxon>Flavobacteriales</taxon>
        <taxon>Flavobacteriaceae</taxon>
        <taxon>Sediminicola</taxon>
    </lineage>
</organism>
<proteinExistence type="predicted"/>
<evidence type="ECO:0000313" key="3">
    <source>
        <dbReference type="EMBL" id="PCE64145.1"/>
    </source>
</evidence>
<evidence type="ECO:0000259" key="2">
    <source>
        <dbReference type="Pfam" id="PF13304"/>
    </source>
</evidence>
<dbReference type="AlphaFoldDB" id="A0A2A4G8R7"/>
<feature type="coiled-coil region" evidence="1">
    <location>
        <begin position="479"/>
        <end position="578"/>
    </location>
</feature>
<name>A0A2A4G8R7_9FLAO</name>
<dbReference type="Pfam" id="PF13304">
    <property type="entry name" value="AAA_21"/>
    <property type="match status" value="1"/>
</dbReference>
<accession>A0A2A4G8R7</accession>
<dbReference type="InterPro" id="IPR027417">
    <property type="entry name" value="P-loop_NTPase"/>
</dbReference>
<dbReference type="SUPFAM" id="SSF52540">
    <property type="entry name" value="P-loop containing nucleoside triphosphate hydrolases"/>
    <property type="match status" value="1"/>
</dbReference>
<dbReference type="Gene3D" id="3.40.50.300">
    <property type="entry name" value="P-loop containing nucleotide triphosphate hydrolases"/>
    <property type="match status" value="2"/>
</dbReference>
<dbReference type="Proteomes" id="UP000219559">
    <property type="component" value="Unassembled WGS sequence"/>
</dbReference>
<dbReference type="InterPro" id="IPR054787">
    <property type="entry name" value="TrlF_ATPase"/>
</dbReference>
<protein>
    <recommendedName>
        <fullName evidence="2">ATPase AAA-type core domain-containing protein</fullName>
    </recommendedName>
</protein>
<comment type="caution">
    <text evidence="3">The sequence shown here is derived from an EMBL/GenBank/DDBJ whole genome shotgun (WGS) entry which is preliminary data.</text>
</comment>
<sequence length="1010" mass="115885">MFLKVTNKSNMTNINSQRGSEWRRWDLHIHTPKTKLANAFKDEDEEAIWNKYIDALETSPVQAFGITDYYSFDNYTILIEKYFNRYPKSKKIFFPNIELRFSEAISRSNDNPNVHVIFDNDETNCPHSKISKFLSELKIIGESPTGGKISCSDLEKEDEYKAASINMEALKDALKVTFGDEKPYLIVFPANNDGIRSTDSESPRKVRASDTMDEIADVFFGSSKNKDWFLRNDRYVEGESKPKPVVSGSDAHSFDDLERLEGNVPNFEPTWIKADLTFRGLQQICYEPDVRVFIGSEPPVEARKKQEATKFISNLKIDQIEDYNESNGSWFKGVDIPLNPELIAIIGNKGSGKSALVDILGLLGESNQEQYFSFLSNRTKNKKFKQPGFAENFNAEFQLESGTAISKNLNDFVDKAKPEMVRYLPQNYFEQLTNDIEIEEFRREIEDVVFSHVEQTEKMGKTSFSELQKFKTQQSSQETSVFEANLREINIEIVRLEKEGNPDFKLSLEEKLKAKKAELDALEKLKPKEVDKPEGQTPEQKELTHKIAELNKKIEAINEKEKQTVEIVTKEKNKLQKATSLQQNLSSMNAEFIKQKGALTTVCEELGLDINQIISLKANIEPVTTMISTIKAEIVKYETDNKQSFGSITNFEEVISIPDLRSAFEYVQNEISKLKEQLGTPQRKYQNYLDRLSKWKSNKLAIIGEEENPSPGTIRKLEARLSYINKELASKLDAAYTKRRELSGKIFESMQHVLSFYSELKQSVESKLASVRTDDFSVNIEAAFVLEHFFSKTLLDHINKNKTGSFYGKQGAQDLLRSLLSEVNWNDFNSVYSFIEALIDKLKNHKGKPNDINEQVHNVKDFYDYLFSLSYFSTRYELRLGDKSLNELSPGEKGLLLLVFYLQLDKNNTPLIIDQPEDNLDNESIFTVLASCIREAKKNRQVILVTHNPNLAVGADAEQIIYVRLEKSQNYKFSHETGAIENPRINQKIIDVLEGTQPAFVRRRLKYRIK</sequence>
<dbReference type="OrthoDB" id="9791620at2"/>
<reference evidence="3 4" key="1">
    <citation type="submission" date="2017-04" db="EMBL/GenBank/DDBJ databases">
        <title>A new member of the family Flavobacteriaceae isolated from ascidians.</title>
        <authorList>
            <person name="Chen L."/>
        </authorList>
    </citation>
    <scope>NUCLEOTIDE SEQUENCE [LARGE SCALE GENOMIC DNA]</scope>
    <source>
        <strain evidence="3 4">HQA918</strain>
    </source>
</reference>
<dbReference type="EMBL" id="NBWU01000004">
    <property type="protein sequence ID" value="PCE64145.1"/>
    <property type="molecule type" value="Genomic_DNA"/>
</dbReference>
<evidence type="ECO:0000313" key="4">
    <source>
        <dbReference type="Proteomes" id="UP000219559"/>
    </source>
</evidence>
<dbReference type="NCBIfam" id="NF045780">
    <property type="entry name" value="TrlF_fam_ATP"/>
    <property type="match status" value="1"/>
</dbReference>
<feature type="domain" description="ATPase AAA-type core" evidence="2">
    <location>
        <begin position="826"/>
        <end position="951"/>
    </location>
</feature>